<feature type="transmembrane region" description="Helical" evidence="2">
    <location>
        <begin position="587"/>
        <end position="606"/>
    </location>
</feature>
<proteinExistence type="predicted"/>
<feature type="transmembrane region" description="Helical" evidence="2">
    <location>
        <begin position="225"/>
        <end position="246"/>
    </location>
</feature>
<feature type="transmembrane region" description="Helical" evidence="2">
    <location>
        <begin position="502"/>
        <end position="526"/>
    </location>
</feature>
<name>A0A4R1R2B4_9FIRM</name>
<keyword evidence="2" id="KW-1133">Transmembrane helix</keyword>
<keyword evidence="2" id="KW-0472">Membrane</keyword>
<feature type="transmembrane region" description="Helical" evidence="2">
    <location>
        <begin position="848"/>
        <end position="867"/>
    </location>
</feature>
<feature type="transmembrane region" description="Helical" evidence="2">
    <location>
        <begin position="354"/>
        <end position="372"/>
    </location>
</feature>
<gene>
    <name evidence="3" type="ORF">EDD76_104169</name>
</gene>
<organism evidence="3 4">
    <name type="scientific">Kineothrix alysoides</name>
    <dbReference type="NCBI Taxonomy" id="1469948"/>
    <lineage>
        <taxon>Bacteria</taxon>
        <taxon>Bacillati</taxon>
        <taxon>Bacillota</taxon>
        <taxon>Clostridia</taxon>
        <taxon>Lachnospirales</taxon>
        <taxon>Lachnospiraceae</taxon>
        <taxon>Kineothrix</taxon>
    </lineage>
</organism>
<dbReference type="STRING" id="1469948.GCA_000732725_03692"/>
<feature type="transmembrane region" description="Helical" evidence="2">
    <location>
        <begin position="384"/>
        <end position="407"/>
    </location>
</feature>
<accession>A0A4R1R2B4</accession>
<protein>
    <submittedName>
        <fullName evidence="3">Uncharacterized protein</fullName>
    </submittedName>
</protein>
<feature type="transmembrane region" description="Helical" evidence="2">
    <location>
        <begin position="538"/>
        <end position="554"/>
    </location>
</feature>
<dbReference type="AlphaFoldDB" id="A0A4R1R2B4"/>
<feature type="transmembrane region" description="Helical" evidence="2">
    <location>
        <begin position="560"/>
        <end position="580"/>
    </location>
</feature>
<feature type="transmembrane region" description="Helical" evidence="2">
    <location>
        <begin position="189"/>
        <end position="213"/>
    </location>
</feature>
<feature type="transmembrane region" description="Helical" evidence="2">
    <location>
        <begin position="442"/>
        <end position="460"/>
    </location>
</feature>
<dbReference type="RefSeq" id="WP_031392311.1">
    <property type="nucleotide sequence ID" value="NZ_JPNB01000002.1"/>
</dbReference>
<reference evidence="3 4" key="1">
    <citation type="submission" date="2019-03" db="EMBL/GenBank/DDBJ databases">
        <title>Genomic Encyclopedia of Type Strains, Phase IV (KMG-IV): sequencing the most valuable type-strain genomes for metagenomic binning, comparative biology and taxonomic classification.</title>
        <authorList>
            <person name="Goeker M."/>
        </authorList>
    </citation>
    <scope>NUCLEOTIDE SEQUENCE [LARGE SCALE GENOMIC DNA]</scope>
    <source>
        <strain evidence="3 4">DSM 100556</strain>
    </source>
</reference>
<evidence type="ECO:0000256" key="1">
    <source>
        <dbReference type="SAM" id="MobiDB-lite"/>
    </source>
</evidence>
<comment type="caution">
    <text evidence="3">The sequence shown here is derived from an EMBL/GenBank/DDBJ whole genome shotgun (WGS) entry which is preliminary data.</text>
</comment>
<feature type="transmembrane region" description="Helical" evidence="2">
    <location>
        <begin position="258"/>
        <end position="276"/>
    </location>
</feature>
<evidence type="ECO:0000313" key="4">
    <source>
        <dbReference type="Proteomes" id="UP000295718"/>
    </source>
</evidence>
<keyword evidence="4" id="KW-1185">Reference proteome</keyword>
<feature type="transmembrane region" description="Helical" evidence="2">
    <location>
        <begin position="12"/>
        <end position="29"/>
    </location>
</feature>
<dbReference type="OrthoDB" id="2067413at2"/>
<feature type="transmembrane region" description="Helical" evidence="2">
    <location>
        <begin position="873"/>
        <end position="890"/>
    </location>
</feature>
<feature type="region of interest" description="Disordered" evidence="1">
    <location>
        <begin position="698"/>
        <end position="717"/>
    </location>
</feature>
<feature type="transmembrane region" description="Helical" evidence="2">
    <location>
        <begin position="472"/>
        <end position="490"/>
    </location>
</feature>
<dbReference type="EMBL" id="SLUO01000004">
    <property type="protein sequence ID" value="TCL59432.1"/>
    <property type="molecule type" value="Genomic_DNA"/>
</dbReference>
<keyword evidence="2" id="KW-0812">Transmembrane</keyword>
<feature type="transmembrane region" description="Helical" evidence="2">
    <location>
        <begin position="419"/>
        <end position="436"/>
    </location>
</feature>
<dbReference type="Proteomes" id="UP000295718">
    <property type="component" value="Unassembled WGS sequence"/>
</dbReference>
<evidence type="ECO:0000256" key="2">
    <source>
        <dbReference type="SAM" id="Phobius"/>
    </source>
</evidence>
<evidence type="ECO:0000313" key="3">
    <source>
        <dbReference type="EMBL" id="TCL59432.1"/>
    </source>
</evidence>
<sequence length="903" mass="102363">MYKIVKKSRAIQSVIILLTLIAMMTIYPIRMWDETIPSVSNQMLAGSSDSIGEDYLLQRFIAQYDHLGTVNLYIADFENGWNKDQRVDSFIFRMLDSNMQVLFEQKVDVRFIDIPGFCPVYINEDMNVGSDYYFFLQGQNGSRVWFGLEETASAGTQYVSRLVYNYDELQGYNIVGEYYYMVPLRKDKIFVYDAILLILAALLVGAVEAYFRLTKKDKLITVEKALRYTANIVAAAITGGALYIISVRRFFSGQFTDNIFYTIGALLGSATLFYAINRKRDRSGYIPLREKIKVHGADYLQSAFIAGIVWACCNYMNGLYDIHHRIAERQFIVFFALTILTMCKKKEIFSKITLVYAAVAAATVYRYYSFYVDYLAMNEMDLKAIRYGVLALVLSGLVIVTIAARLISMLFKKERMGRISLWYAGILGLFFILIIVFRNTRWWTVALVISFTLFYLRYALWDKKAHLLQNMSNGLLLHFVCCIIFSMLHRPFLSWVYPRFPFIFHTVTVTAVYLTLIICAALMKLMDKCKGTHKLKDMWAELLVLGASGTYMLFTASRTGFMSVAAMLMVGVIMAAGGVGKGRLINILRLFAMMGAAVIWCFPIIFTGQRIIPALSNDVYKYEVEVFPDAIERGNEWDSMYYITVERFAEVFNNKIFGIPEKGTSSYERSEEYQKYRAKRFNSNGEVVWEGGISDLYQSQESTGTGETPAGNDSEPQLNIIGTKTEEERAADDARAAELAKDAQEGDFTETPEVQEEVTEDISVYEKTEEYANGRMDIFRAYLDQLNLTGHDEMGALLPDGTLAVHAHNIYLQVAYDHGILVGVVFILLGAATFVQGCIFFGRRKDSVPCAAMPAAIVVAFATAGLVEWTFHLCHPAGFTLLVVLAPLLFDMGKKKDETNEER</sequence>
<feature type="transmembrane region" description="Helical" evidence="2">
    <location>
        <begin position="820"/>
        <end position="841"/>
    </location>
</feature>